<dbReference type="OrthoDB" id="2065107at2"/>
<evidence type="ECO:0000313" key="1">
    <source>
        <dbReference type="EMBL" id="AGA68847.1"/>
    </source>
</evidence>
<dbReference type="HOGENOM" id="CLU_1905494_0_0_9"/>
<dbReference type="EMBL" id="CP003344">
    <property type="protein sequence ID" value="AGA68847.1"/>
    <property type="molecule type" value="Genomic_DNA"/>
</dbReference>
<dbReference type="RefSeq" id="WP_015261843.1">
    <property type="nucleotide sequence ID" value="NC_019903.1"/>
</dbReference>
<organism evidence="1 2">
    <name type="scientific">Desulfitobacterium dichloroeliminans (strain LMG P-21439 / DCA1)</name>
    <dbReference type="NCBI Taxonomy" id="871963"/>
    <lineage>
        <taxon>Bacteria</taxon>
        <taxon>Bacillati</taxon>
        <taxon>Bacillota</taxon>
        <taxon>Clostridia</taxon>
        <taxon>Eubacteriales</taxon>
        <taxon>Desulfitobacteriaceae</taxon>
        <taxon>Desulfitobacterium</taxon>
    </lineage>
</organism>
<protein>
    <submittedName>
        <fullName evidence="1">Uncharacterized protein</fullName>
    </submittedName>
</protein>
<dbReference type="AlphaFoldDB" id="L0F6M7"/>
<keyword evidence="2" id="KW-1185">Reference proteome</keyword>
<dbReference type="KEGG" id="ddl:Desdi_1337"/>
<dbReference type="Proteomes" id="UP000010797">
    <property type="component" value="Chromosome"/>
</dbReference>
<name>L0F6M7_DESDL</name>
<reference evidence="2" key="1">
    <citation type="submission" date="2012-02" db="EMBL/GenBank/DDBJ databases">
        <title>Complete sequence of Desulfitobacterium dichloroeliminans LMG P-21439.</title>
        <authorList>
            <person name="Lucas S."/>
            <person name="Han J."/>
            <person name="Lapidus A."/>
            <person name="Cheng J.-F."/>
            <person name="Goodwin L."/>
            <person name="Pitluck S."/>
            <person name="Peters L."/>
            <person name="Ovchinnikova G."/>
            <person name="Teshima H."/>
            <person name="Detter J.C."/>
            <person name="Han C."/>
            <person name="Tapia R."/>
            <person name="Land M."/>
            <person name="Hauser L."/>
            <person name="Kyrpides N."/>
            <person name="Ivanova N."/>
            <person name="Pagani I."/>
            <person name="Kruse T."/>
            <person name="de Vos W.M."/>
            <person name="Boon N."/>
            <person name="Smidt H."/>
            <person name="Woyke T."/>
        </authorList>
    </citation>
    <scope>NUCLEOTIDE SEQUENCE [LARGE SCALE GENOMIC DNA]</scope>
    <source>
        <strain evidence="2">LMG P-21439 / DCA1</strain>
    </source>
</reference>
<gene>
    <name evidence="1" type="ordered locus">Desdi_1337</name>
</gene>
<accession>L0F6M7</accession>
<evidence type="ECO:0000313" key="2">
    <source>
        <dbReference type="Proteomes" id="UP000010797"/>
    </source>
</evidence>
<sequence>MTNREVIAFYKNKNSHYELSDEFVKKYQQPKGGYIEYAIELGLTVNKSLAEPNQRWHLLESYYGQKKEQKKLDLDAKATCWDLKWQNGGFICPELLLWMAEAAGYNISEAMQEAEKLCVDNKRSQAHEKIKKLITWEMIENKIKNS</sequence>
<proteinExistence type="predicted"/>